<protein>
    <submittedName>
        <fullName evidence="1">Hydrolase</fullName>
    </submittedName>
</protein>
<dbReference type="PANTHER" id="PTHR10000:SF8">
    <property type="entry name" value="HAD SUPERFAMILY HYDROLASE-LIKE, TYPE 3"/>
    <property type="match status" value="1"/>
</dbReference>
<dbReference type="Gene3D" id="3.30.1240.10">
    <property type="match status" value="1"/>
</dbReference>
<dbReference type="GO" id="GO:0000287">
    <property type="term" value="F:magnesium ion binding"/>
    <property type="evidence" value="ECO:0007669"/>
    <property type="project" value="TreeGrafter"/>
</dbReference>
<dbReference type="InterPro" id="IPR036412">
    <property type="entry name" value="HAD-like_sf"/>
</dbReference>
<dbReference type="Pfam" id="PF08282">
    <property type="entry name" value="Hydrolase_3"/>
    <property type="match status" value="1"/>
</dbReference>
<name>A0A6S6R5J1_9FIRM</name>
<dbReference type="SUPFAM" id="SSF56784">
    <property type="entry name" value="HAD-like"/>
    <property type="match status" value="1"/>
</dbReference>
<dbReference type="SFLD" id="SFLDS00003">
    <property type="entry name" value="Haloacid_Dehalogenase"/>
    <property type="match status" value="1"/>
</dbReference>
<dbReference type="Proteomes" id="UP000515561">
    <property type="component" value="Chromosome"/>
</dbReference>
<evidence type="ECO:0000313" key="1">
    <source>
        <dbReference type="EMBL" id="BCJ94331.1"/>
    </source>
</evidence>
<dbReference type="PANTHER" id="PTHR10000">
    <property type="entry name" value="PHOSPHOSERINE PHOSPHATASE"/>
    <property type="match status" value="1"/>
</dbReference>
<dbReference type="Gene3D" id="3.40.50.1000">
    <property type="entry name" value="HAD superfamily/HAD-like"/>
    <property type="match status" value="1"/>
</dbReference>
<proteinExistence type="predicted"/>
<dbReference type="KEGG" id="acel:acsn021_19000"/>
<dbReference type="AlphaFoldDB" id="A0A6S6R5J1"/>
<dbReference type="SFLD" id="SFLDG01140">
    <property type="entry name" value="C2.B:_Phosphomannomutase_and_P"/>
    <property type="match status" value="1"/>
</dbReference>
<reference evidence="1 2" key="1">
    <citation type="journal article" date="2016" name="Int. J. Syst. Evol. Microbiol.">
        <title>Descriptions of Anaerotaenia torta gen. nov., sp. nov. and Anaerocolumna cellulosilytica gen. nov., sp. nov. isolated from a methanogenic reactor of cattle waste.</title>
        <authorList>
            <person name="Uek A."/>
            <person name="Ohtaki Y."/>
            <person name="Kaku N."/>
            <person name="Ueki K."/>
        </authorList>
    </citation>
    <scope>NUCLEOTIDE SEQUENCE [LARGE SCALE GENOMIC DNA]</scope>
    <source>
        <strain evidence="1 2">SN021</strain>
    </source>
</reference>
<sequence length="261" mass="29000">MIHIICLDYDMTLFDHAANQIPDSAMKALDNIRDKYKIVLASGRYFNDTLNLQAKELIKPDGIIHANGSVVEAHGEILHEAFFDSGLLQSVVSFSIEHNLTLGGLYEGVWYSTKPIQQKESWLTKGRINFPEVRSIHELLDKKIYSLFLDDTVETAAFIAEKFPSLRTPIMSEKSGGADIIPIHVSKATGMEILLNHWNMTFANVAAVGDSMNDFELIEAATVGIAMGNAVSRLKEIANFITTPISEDGIKNAIEYLESIR</sequence>
<keyword evidence="2" id="KW-1185">Reference proteome</keyword>
<keyword evidence="1" id="KW-0378">Hydrolase</keyword>
<dbReference type="InterPro" id="IPR023214">
    <property type="entry name" value="HAD_sf"/>
</dbReference>
<evidence type="ECO:0000313" key="2">
    <source>
        <dbReference type="Proteomes" id="UP000515561"/>
    </source>
</evidence>
<organism evidence="1 2">
    <name type="scientific">Anaerocolumna cellulosilytica</name>
    <dbReference type="NCBI Taxonomy" id="433286"/>
    <lineage>
        <taxon>Bacteria</taxon>
        <taxon>Bacillati</taxon>
        <taxon>Bacillota</taxon>
        <taxon>Clostridia</taxon>
        <taxon>Lachnospirales</taxon>
        <taxon>Lachnospiraceae</taxon>
        <taxon>Anaerocolumna</taxon>
    </lineage>
</organism>
<dbReference type="RefSeq" id="WP_184091081.1">
    <property type="nucleotide sequence ID" value="NZ_AP023367.1"/>
</dbReference>
<dbReference type="EMBL" id="AP023367">
    <property type="protein sequence ID" value="BCJ94331.1"/>
    <property type="molecule type" value="Genomic_DNA"/>
</dbReference>
<dbReference type="PROSITE" id="PS01229">
    <property type="entry name" value="COF_2"/>
    <property type="match status" value="1"/>
</dbReference>
<dbReference type="GO" id="GO:0016791">
    <property type="term" value="F:phosphatase activity"/>
    <property type="evidence" value="ECO:0007669"/>
    <property type="project" value="TreeGrafter"/>
</dbReference>
<dbReference type="GO" id="GO:0005829">
    <property type="term" value="C:cytosol"/>
    <property type="evidence" value="ECO:0007669"/>
    <property type="project" value="TreeGrafter"/>
</dbReference>
<gene>
    <name evidence="1" type="ORF">acsn021_19000</name>
</gene>
<accession>A0A6S6R5J1</accession>